<dbReference type="GO" id="GO:0022857">
    <property type="term" value="F:transmembrane transporter activity"/>
    <property type="evidence" value="ECO:0007669"/>
    <property type="project" value="InterPro"/>
</dbReference>
<evidence type="ECO:0000256" key="2">
    <source>
        <dbReference type="ARBA" id="ARBA00022475"/>
    </source>
</evidence>
<dbReference type="PANTHER" id="PTHR30558">
    <property type="entry name" value="EXBD MEMBRANE COMPONENT OF PMF-DRIVEN MACROMOLECULE IMPORT SYSTEM"/>
    <property type="match status" value="1"/>
</dbReference>
<keyword evidence="3" id="KW-0812">Transmembrane</keyword>
<name>J9DBN9_9ZZZZ</name>
<accession>J9DBN9</accession>
<sequence>MGRFKVKKQDMHIDMTPMSDVMVLLLTFFMLTATFVKDEPVKVNTPGSVSEIKIPESNLLTIFVEKNGKVFMAMDSPANMMKLGKQMTESGSLSLNDQQLKVFSEVPMFGTPLNVTTGWLAASDKNGILVNDPKAGIPCDSVNDELKVWVKAARTALGEGQKDMRIAIKADATTSYKVIKNVMNSLRSIHEDRYNLITSLKAVEN</sequence>
<evidence type="ECO:0000256" key="1">
    <source>
        <dbReference type="ARBA" id="ARBA00004162"/>
    </source>
</evidence>
<dbReference type="GO" id="GO:0005886">
    <property type="term" value="C:plasma membrane"/>
    <property type="evidence" value="ECO:0007669"/>
    <property type="project" value="UniProtKB-SubCell"/>
</dbReference>
<keyword evidence="5" id="KW-0472">Membrane</keyword>
<dbReference type="InterPro" id="IPR003400">
    <property type="entry name" value="ExbD"/>
</dbReference>
<keyword evidence="2" id="KW-1003">Cell membrane</keyword>
<evidence type="ECO:0000256" key="3">
    <source>
        <dbReference type="ARBA" id="ARBA00022692"/>
    </source>
</evidence>
<dbReference type="AlphaFoldDB" id="J9DBN9"/>
<evidence type="ECO:0000256" key="4">
    <source>
        <dbReference type="ARBA" id="ARBA00022989"/>
    </source>
</evidence>
<dbReference type="Pfam" id="PF02472">
    <property type="entry name" value="ExbD"/>
    <property type="match status" value="1"/>
</dbReference>
<dbReference type="PANTHER" id="PTHR30558:SF3">
    <property type="entry name" value="BIOPOLYMER TRANSPORT PROTEIN EXBD-RELATED"/>
    <property type="match status" value="1"/>
</dbReference>
<protein>
    <submittedName>
        <fullName evidence="6">Biopolymer transport protein ExbD/TolR family protein</fullName>
    </submittedName>
</protein>
<comment type="caution">
    <text evidence="6">The sequence shown here is derived from an EMBL/GenBank/DDBJ whole genome shotgun (WGS) entry which is preliminary data.</text>
</comment>
<evidence type="ECO:0000313" key="6">
    <source>
        <dbReference type="EMBL" id="EJX10336.1"/>
    </source>
</evidence>
<dbReference type="EMBL" id="AMCI01000207">
    <property type="protein sequence ID" value="EJX10336.1"/>
    <property type="molecule type" value="Genomic_DNA"/>
</dbReference>
<reference evidence="6" key="1">
    <citation type="journal article" date="2012" name="PLoS ONE">
        <title>Gene sets for utilization of primary and secondary nutrition supplies in the distal gut of endangered iberian lynx.</title>
        <authorList>
            <person name="Alcaide M."/>
            <person name="Messina E."/>
            <person name="Richter M."/>
            <person name="Bargiela R."/>
            <person name="Peplies J."/>
            <person name="Huws S.A."/>
            <person name="Newbold C.J."/>
            <person name="Golyshin P.N."/>
            <person name="Simon M.A."/>
            <person name="Lopez G."/>
            <person name="Yakimov M.M."/>
            <person name="Ferrer M."/>
        </authorList>
    </citation>
    <scope>NUCLEOTIDE SEQUENCE</scope>
</reference>
<proteinExistence type="predicted"/>
<evidence type="ECO:0000256" key="5">
    <source>
        <dbReference type="ARBA" id="ARBA00023136"/>
    </source>
</evidence>
<keyword evidence="4" id="KW-1133">Transmembrane helix</keyword>
<organism evidence="6">
    <name type="scientific">gut metagenome</name>
    <dbReference type="NCBI Taxonomy" id="749906"/>
    <lineage>
        <taxon>unclassified sequences</taxon>
        <taxon>metagenomes</taxon>
        <taxon>organismal metagenomes</taxon>
    </lineage>
</organism>
<comment type="subcellular location">
    <subcellularLocation>
        <location evidence="1">Cell membrane</location>
        <topology evidence="1">Single-pass membrane protein</topology>
    </subcellularLocation>
</comment>
<gene>
    <name evidence="6" type="ORF">EVA_01487</name>
</gene>